<comment type="caution">
    <text evidence="2">The sequence shown here is derived from an EMBL/GenBank/DDBJ whole genome shotgun (WGS) entry which is preliminary data.</text>
</comment>
<dbReference type="Proteomes" id="UP000321157">
    <property type="component" value="Unassembled WGS sequence"/>
</dbReference>
<dbReference type="AlphaFoldDB" id="A0A511V3B3"/>
<dbReference type="Pfam" id="PF09560">
    <property type="entry name" value="Spore_YunB"/>
    <property type="match status" value="1"/>
</dbReference>
<dbReference type="InterPro" id="IPR014197">
    <property type="entry name" value="Sporulation_prot_YunB"/>
</dbReference>
<keyword evidence="1" id="KW-0812">Transmembrane</keyword>
<keyword evidence="1" id="KW-1133">Transmembrane helix</keyword>
<accession>A0A511V3B3</accession>
<keyword evidence="1" id="KW-0472">Membrane</keyword>
<name>A0A511V3B3_9BACL</name>
<dbReference type="EMBL" id="BJXX01000038">
    <property type="protein sequence ID" value="GEN33339.1"/>
    <property type="molecule type" value="Genomic_DNA"/>
</dbReference>
<sequence>MKRRRLRNRSVRAPIPSKYMFLISLLIFLGLTFQTFYYIEKNIEPVLHSIARIRAEQMATKAIHDAINQKIIKETDFKKLIDIKEDKDGKVQVATFNSNEYTRIVFESTENVMHALKDMETTPEKIKLGQALRSNLLAQLGPELPITLVPYGNVHVELDTKMQQAGINMVLITVFIIIETKVKIVIPFSTQPAVVQSEVPISNALIVGDVPQFYYDGTGKPVGSEVPGVQPPPILPPVQMNTTKIQE</sequence>
<gene>
    <name evidence="2" type="primary">yunB</name>
    <name evidence="2" type="ORF">ADA01nite_07990</name>
</gene>
<dbReference type="PIRSF" id="PIRSF021383">
    <property type="entry name" value="YunB"/>
    <property type="match status" value="1"/>
</dbReference>
<evidence type="ECO:0000313" key="3">
    <source>
        <dbReference type="Proteomes" id="UP000321157"/>
    </source>
</evidence>
<keyword evidence="3" id="KW-1185">Reference proteome</keyword>
<proteinExistence type="predicted"/>
<evidence type="ECO:0000256" key="1">
    <source>
        <dbReference type="SAM" id="Phobius"/>
    </source>
</evidence>
<dbReference type="OrthoDB" id="1649278at2"/>
<organism evidence="2 3">
    <name type="scientific">Aneurinibacillus danicus</name>
    <dbReference type="NCBI Taxonomy" id="267746"/>
    <lineage>
        <taxon>Bacteria</taxon>
        <taxon>Bacillati</taxon>
        <taxon>Bacillota</taxon>
        <taxon>Bacilli</taxon>
        <taxon>Bacillales</taxon>
        <taxon>Paenibacillaceae</taxon>
        <taxon>Aneurinibacillus group</taxon>
        <taxon>Aneurinibacillus</taxon>
    </lineage>
</organism>
<evidence type="ECO:0000313" key="2">
    <source>
        <dbReference type="EMBL" id="GEN33339.1"/>
    </source>
</evidence>
<reference evidence="2 3" key="1">
    <citation type="submission" date="2019-07" db="EMBL/GenBank/DDBJ databases">
        <title>Whole genome shotgun sequence of Aneurinibacillus danicus NBRC 102444.</title>
        <authorList>
            <person name="Hosoyama A."/>
            <person name="Uohara A."/>
            <person name="Ohji S."/>
            <person name="Ichikawa N."/>
        </authorList>
    </citation>
    <scope>NUCLEOTIDE SEQUENCE [LARGE SCALE GENOMIC DNA]</scope>
    <source>
        <strain evidence="2 3">NBRC 102444</strain>
    </source>
</reference>
<protein>
    <submittedName>
        <fullName evidence="2">Sporulation protein YunB</fullName>
    </submittedName>
</protein>
<dbReference type="NCBIfam" id="TIGR02832">
    <property type="entry name" value="spo_yunB"/>
    <property type="match status" value="1"/>
</dbReference>
<dbReference type="RefSeq" id="WP_146808628.1">
    <property type="nucleotide sequence ID" value="NZ_BJXX01000038.1"/>
</dbReference>
<feature type="transmembrane region" description="Helical" evidence="1">
    <location>
        <begin position="21"/>
        <end position="39"/>
    </location>
</feature>